<name>A2EB69_TRIV3</name>
<dbReference type="VEuPathDB" id="TrichDB:TVAG_274790"/>
<dbReference type="EMBL" id="DS113344">
    <property type="protein sequence ID" value="EAY10115.1"/>
    <property type="molecule type" value="Genomic_DNA"/>
</dbReference>
<feature type="transmembrane region" description="Helical" evidence="1">
    <location>
        <begin position="106"/>
        <end position="125"/>
    </location>
</feature>
<dbReference type="Proteomes" id="UP000001542">
    <property type="component" value="Unassembled WGS sequence"/>
</dbReference>
<evidence type="ECO:0000256" key="1">
    <source>
        <dbReference type="SAM" id="Phobius"/>
    </source>
</evidence>
<keyword evidence="1" id="KW-0812">Transmembrane</keyword>
<feature type="transmembrane region" description="Helical" evidence="1">
    <location>
        <begin position="42"/>
        <end position="63"/>
    </location>
</feature>
<feature type="transmembrane region" description="Helical" evidence="1">
    <location>
        <begin position="75"/>
        <end position="100"/>
    </location>
</feature>
<keyword evidence="1" id="KW-0472">Membrane</keyword>
<evidence type="ECO:0000313" key="3">
    <source>
        <dbReference type="Proteomes" id="UP000001542"/>
    </source>
</evidence>
<sequence>MSWGSDPVPEPTPVPCPDYTFYSGSDEQICVSPGVYFFIGDIPYGLILIVGISWAINITLWAIAVRKNREIHPPFGYFIFSLVQNLCFGLFIWGIMHQIFQGTSMYTSAFAISLFILIFSNIFSYKYSFSTKELKPGLFLTRKLIFKKFCQCCLSFHLGFQGRKKFPIKCVLNEEKAEKLAKRVSGNPPILIIKPIIKNGFEKHKVVFSEPLKYGSWEGMDDLKIDPNCELTIFKANFVDEISEDFQGYLKQASEEYYRKLHAYYIARQTNYRLRIKVFDNPEMEYEMDIYKVPKYFSLCHNSKYVKFLNSCFGKFLFVILNLFGFSIIFDDIFYIMAKYQEIEVKRKIALDGSLRFKPYKANPQFSNDYYTAEDLSYCRLPYWDPELYLLICSEMQKSDCTDHYALSMAFTVPLLDGGFGYPIPQNQGDIKNSLINSQEGQSNDQPYYYEVPYSQKQEYAYPPQIQEKDVKMDV</sequence>
<dbReference type="KEGG" id="tva:4768047"/>
<keyword evidence="3" id="KW-1185">Reference proteome</keyword>
<keyword evidence="1" id="KW-1133">Transmembrane helix</keyword>
<accession>A2EB69</accession>
<gene>
    <name evidence="2" type="ORF">TVAG_274790</name>
</gene>
<dbReference type="VEuPathDB" id="TrichDB:TVAGG3_0354130"/>
<dbReference type="AlphaFoldDB" id="A2EB69"/>
<evidence type="ECO:0000313" key="2">
    <source>
        <dbReference type="EMBL" id="EAY10115.1"/>
    </source>
</evidence>
<dbReference type="InParanoid" id="A2EB69"/>
<organism evidence="2 3">
    <name type="scientific">Trichomonas vaginalis (strain ATCC PRA-98 / G3)</name>
    <dbReference type="NCBI Taxonomy" id="412133"/>
    <lineage>
        <taxon>Eukaryota</taxon>
        <taxon>Metamonada</taxon>
        <taxon>Parabasalia</taxon>
        <taxon>Trichomonadida</taxon>
        <taxon>Trichomonadidae</taxon>
        <taxon>Trichomonas</taxon>
    </lineage>
</organism>
<feature type="transmembrane region" description="Helical" evidence="1">
    <location>
        <begin position="316"/>
        <end position="338"/>
    </location>
</feature>
<dbReference type="RefSeq" id="XP_001322338.1">
    <property type="nucleotide sequence ID" value="XM_001322303.1"/>
</dbReference>
<proteinExistence type="predicted"/>
<reference evidence="2" key="1">
    <citation type="submission" date="2006-10" db="EMBL/GenBank/DDBJ databases">
        <authorList>
            <person name="Amadeo P."/>
            <person name="Zhao Q."/>
            <person name="Wortman J."/>
            <person name="Fraser-Liggett C."/>
            <person name="Carlton J."/>
        </authorList>
    </citation>
    <scope>NUCLEOTIDE SEQUENCE</scope>
    <source>
        <strain evidence="2">G3</strain>
    </source>
</reference>
<reference evidence="2" key="2">
    <citation type="journal article" date="2007" name="Science">
        <title>Draft genome sequence of the sexually transmitted pathogen Trichomonas vaginalis.</title>
        <authorList>
            <person name="Carlton J.M."/>
            <person name="Hirt R.P."/>
            <person name="Silva J.C."/>
            <person name="Delcher A.L."/>
            <person name="Schatz M."/>
            <person name="Zhao Q."/>
            <person name="Wortman J.R."/>
            <person name="Bidwell S.L."/>
            <person name="Alsmark U.C.M."/>
            <person name="Besteiro S."/>
            <person name="Sicheritz-Ponten T."/>
            <person name="Noel C.J."/>
            <person name="Dacks J.B."/>
            <person name="Foster P.G."/>
            <person name="Simillion C."/>
            <person name="Van de Peer Y."/>
            <person name="Miranda-Saavedra D."/>
            <person name="Barton G.J."/>
            <person name="Westrop G.D."/>
            <person name="Mueller S."/>
            <person name="Dessi D."/>
            <person name="Fiori P.L."/>
            <person name="Ren Q."/>
            <person name="Paulsen I."/>
            <person name="Zhang H."/>
            <person name="Bastida-Corcuera F.D."/>
            <person name="Simoes-Barbosa A."/>
            <person name="Brown M.T."/>
            <person name="Hayes R.D."/>
            <person name="Mukherjee M."/>
            <person name="Okumura C.Y."/>
            <person name="Schneider R."/>
            <person name="Smith A.J."/>
            <person name="Vanacova S."/>
            <person name="Villalvazo M."/>
            <person name="Haas B.J."/>
            <person name="Pertea M."/>
            <person name="Feldblyum T.V."/>
            <person name="Utterback T.R."/>
            <person name="Shu C.L."/>
            <person name="Osoegawa K."/>
            <person name="de Jong P.J."/>
            <person name="Hrdy I."/>
            <person name="Horvathova L."/>
            <person name="Zubacova Z."/>
            <person name="Dolezal P."/>
            <person name="Malik S.B."/>
            <person name="Logsdon J.M. Jr."/>
            <person name="Henze K."/>
            <person name="Gupta A."/>
            <person name="Wang C.C."/>
            <person name="Dunne R.L."/>
            <person name="Upcroft J.A."/>
            <person name="Upcroft P."/>
            <person name="White O."/>
            <person name="Salzberg S.L."/>
            <person name="Tang P."/>
            <person name="Chiu C.-H."/>
            <person name="Lee Y.-S."/>
            <person name="Embley T.M."/>
            <person name="Coombs G.H."/>
            <person name="Mottram J.C."/>
            <person name="Tachezy J."/>
            <person name="Fraser-Liggett C.M."/>
            <person name="Johnson P.J."/>
        </authorList>
    </citation>
    <scope>NUCLEOTIDE SEQUENCE [LARGE SCALE GENOMIC DNA]</scope>
    <source>
        <strain evidence="2">G3</strain>
    </source>
</reference>
<protein>
    <submittedName>
        <fullName evidence="2">Uncharacterized protein</fullName>
    </submittedName>
</protein>